<sequence>MLGDTSLGGLAEVVPEVPPVSDLNCLGCAGGGAFGEERGPVPADHFDPWPFRQPGREAGGFPVRQQIYRPTGLDIDQDCPVVPTLARRILVDADHPRGGGIRLW</sequence>
<reference evidence="1 2" key="1">
    <citation type="submission" date="2015-06" db="EMBL/GenBank/DDBJ databases">
        <title>Recapitulation of the evolution of biosynthetic gene clusters reveals hidden chemical diversity on bacterial genomes.</title>
        <authorList>
            <person name="Cruz-Morales P."/>
            <person name="Martinez-Guerrero C."/>
            <person name="Morales-Escalante M.A."/>
            <person name="Yanez-Guerra L.A."/>
            <person name="Kopp J.F."/>
            <person name="Feldmann J."/>
            <person name="Ramos-Aboites H.E."/>
            <person name="Barona-Gomez F."/>
        </authorList>
    </citation>
    <scope>NUCLEOTIDE SEQUENCE [LARGE SCALE GENOMIC DNA]</scope>
    <source>
        <strain evidence="1 2">ATCC 31245</strain>
    </source>
</reference>
<gene>
    <name evidence="1" type="ORF">ACS04_29040</name>
</gene>
<dbReference type="AlphaFoldDB" id="A0A0J6XF93"/>
<keyword evidence="2" id="KW-1185">Reference proteome</keyword>
<name>A0A0J6XF93_9ACTN</name>
<dbReference type="Proteomes" id="UP000035932">
    <property type="component" value="Unassembled WGS sequence"/>
</dbReference>
<dbReference type="EMBL" id="LFML01000126">
    <property type="protein sequence ID" value="KMO94630.1"/>
    <property type="molecule type" value="Genomic_DNA"/>
</dbReference>
<proteinExistence type="predicted"/>
<evidence type="ECO:0000313" key="2">
    <source>
        <dbReference type="Proteomes" id="UP000035932"/>
    </source>
</evidence>
<organism evidence="1 2">
    <name type="scientific">Streptomyces roseus</name>
    <dbReference type="NCBI Taxonomy" id="66430"/>
    <lineage>
        <taxon>Bacteria</taxon>
        <taxon>Bacillati</taxon>
        <taxon>Actinomycetota</taxon>
        <taxon>Actinomycetes</taxon>
        <taxon>Kitasatosporales</taxon>
        <taxon>Streptomycetaceae</taxon>
        <taxon>Streptomyces</taxon>
    </lineage>
</organism>
<comment type="caution">
    <text evidence="1">The sequence shown here is derived from an EMBL/GenBank/DDBJ whole genome shotgun (WGS) entry which is preliminary data.</text>
</comment>
<protein>
    <submittedName>
        <fullName evidence="1">Uncharacterized protein</fullName>
    </submittedName>
</protein>
<evidence type="ECO:0000313" key="1">
    <source>
        <dbReference type="EMBL" id="KMO94630.1"/>
    </source>
</evidence>
<accession>A0A0J6XF93</accession>